<proteinExistence type="predicted"/>
<protein>
    <submittedName>
        <fullName evidence="1">Uncharacterized protein</fullName>
    </submittedName>
</protein>
<comment type="caution">
    <text evidence="1">The sequence shown here is derived from an EMBL/GenBank/DDBJ whole genome shotgun (WGS) entry which is preliminary data.</text>
</comment>
<evidence type="ECO:0000313" key="2">
    <source>
        <dbReference type="Proteomes" id="UP001250698"/>
    </source>
</evidence>
<evidence type="ECO:0000313" key="1">
    <source>
        <dbReference type="EMBL" id="MDU0368988.1"/>
    </source>
</evidence>
<organism evidence="1 2">
    <name type="scientific">Hymenobacter endophyticus</name>
    <dbReference type="NCBI Taxonomy" id="3076335"/>
    <lineage>
        <taxon>Bacteria</taxon>
        <taxon>Pseudomonadati</taxon>
        <taxon>Bacteroidota</taxon>
        <taxon>Cytophagia</taxon>
        <taxon>Cytophagales</taxon>
        <taxon>Hymenobacteraceae</taxon>
        <taxon>Hymenobacter</taxon>
    </lineage>
</organism>
<keyword evidence="2" id="KW-1185">Reference proteome</keyword>
<name>A0ABU3TC89_9BACT</name>
<sequence>MKRLRVAVVAGVLLTTVGLLNGCEWALSLIPDEDEITHVAGRYYTAAMGETGTALHWYQDEFHYGTEPLLEAVYDTRLCGGYLVARAGTDFYVVYPVQVQSLEEARQKRQGPFERKELMQALLRLTGDTTLRQTGNF</sequence>
<reference evidence="1 2" key="1">
    <citation type="submission" date="2023-10" db="EMBL/GenBank/DDBJ databases">
        <title>Hymenobacter endophyticus sp. nov., an isolate from the leaf tissues of wheat.</title>
        <authorList>
            <person name="Dai Y."/>
        </authorList>
    </citation>
    <scope>NUCLEOTIDE SEQUENCE [LARGE SCALE GENOMIC DNA]</scope>
    <source>
        <strain evidence="1 2">ZK17L-C2</strain>
    </source>
</reference>
<dbReference type="EMBL" id="JAWDJT010000001">
    <property type="protein sequence ID" value="MDU0368988.1"/>
    <property type="molecule type" value="Genomic_DNA"/>
</dbReference>
<dbReference type="Proteomes" id="UP001250698">
    <property type="component" value="Unassembled WGS sequence"/>
</dbReference>
<gene>
    <name evidence="1" type="ORF">ROI90_01160</name>
</gene>
<accession>A0ABU3TC89</accession>